<evidence type="ECO:0000259" key="2">
    <source>
        <dbReference type="Pfam" id="PF01370"/>
    </source>
</evidence>
<dbReference type="InterPro" id="IPR036291">
    <property type="entry name" value="NAD(P)-bd_dom_sf"/>
</dbReference>
<dbReference type="Proteomes" id="UP000011659">
    <property type="component" value="Unassembled WGS sequence"/>
</dbReference>
<keyword evidence="4" id="KW-1185">Reference proteome</keyword>
<protein>
    <recommendedName>
        <fullName evidence="2">NAD-dependent epimerase/dehydratase domain-containing protein</fullName>
    </recommendedName>
</protein>
<dbReference type="Pfam" id="PF01370">
    <property type="entry name" value="Epimerase"/>
    <property type="match status" value="1"/>
</dbReference>
<comment type="caution">
    <text evidence="3">The sequence shown here is derived from an EMBL/GenBank/DDBJ whole genome shotgun (WGS) entry which is preliminary data.</text>
</comment>
<dbReference type="PANTHER" id="PTHR43000">
    <property type="entry name" value="DTDP-D-GLUCOSE 4,6-DEHYDRATASE-RELATED"/>
    <property type="match status" value="1"/>
</dbReference>
<dbReference type="SUPFAM" id="SSF51735">
    <property type="entry name" value="NAD(P)-binding Rossmann-fold domains"/>
    <property type="match status" value="1"/>
</dbReference>
<evidence type="ECO:0000313" key="3">
    <source>
        <dbReference type="EMBL" id="EMA13188.1"/>
    </source>
</evidence>
<comment type="similarity">
    <text evidence="1">Belongs to the NAD(P)-dependent epimerase/dehydratase family.</text>
</comment>
<dbReference type="AlphaFoldDB" id="M0JXM5"/>
<proteinExistence type="inferred from homology"/>
<feature type="domain" description="NAD-dependent epimerase/dehydratase" evidence="2">
    <location>
        <begin position="36"/>
        <end position="255"/>
    </location>
</feature>
<dbReference type="InterPro" id="IPR001509">
    <property type="entry name" value="Epimerase_deHydtase"/>
</dbReference>
<name>M0JXM5_9EURY</name>
<organism evidence="3 4">
    <name type="scientific">Haloarcula marismortui ATCC 33800</name>
    <dbReference type="NCBI Taxonomy" id="662476"/>
    <lineage>
        <taxon>Archaea</taxon>
        <taxon>Methanobacteriati</taxon>
        <taxon>Methanobacteriota</taxon>
        <taxon>Stenosarchaea group</taxon>
        <taxon>Halobacteria</taxon>
        <taxon>Halobacteriales</taxon>
        <taxon>Haloarculaceae</taxon>
        <taxon>Haloarcula</taxon>
    </lineage>
</organism>
<accession>M0JXM5</accession>
<sequence>MPLQQTLGVDCQTAADAGGEPHCFAGPVRERRMDSVLVIGGGRFIGRHTVTEFRDAGYDVTMLTRGRRQNPFTNAEVAHIEGDRRERDTLETARERVNPDVVVDCVAYFPEDVRVATDVFADVGAYVYISSGAAYGAERTPKREGETPLAGCTAEQATTDSAETYGPRKAEGDREVFAAAEDGVQAMSVRPTVVYGPYDYTERFAYWVDRVAEYDRVVVPSDGLSLWQMAYVEDVASALRLVAERGAAGEAYNVGDEHAPTLREWVDLLARVHETDVETIGVGERELRAAGLAPDDFPIYRDSPHLLSTAKLRNLGWSSTPHETALAVTVAEHLENDRTGREFGPDRDTEAALIDRLTE</sequence>
<dbReference type="PATRIC" id="fig|662476.7.peg.2452"/>
<dbReference type="EMBL" id="AOLR01000020">
    <property type="protein sequence ID" value="EMA13188.1"/>
    <property type="molecule type" value="Genomic_DNA"/>
</dbReference>
<evidence type="ECO:0000313" key="4">
    <source>
        <dbReference type="Proteomes" id="UP000011659"/>
    </source>
</evidence>
<dbReference type="Gene3D" id="3.40.50.720">
    <property type="entry name" value="NAD(P)-binding Rossmann-like Domain"/>
    <property type="match status" value="1"/>
</dbReference>
<evidence type="ECO:0000256" key="1">
    <source>
        <dbReference type="ARBA" id="ARBA00007637"/>
    </source>
</evidence>
<gene>
    <name evidence="3" type="ORF">C436_12263</name>
</gene>
<reference evidence="3 4" key="1">
    <citation type="journal article" date="2014" name="PLoS Genet.">
        <title>Phylogenetically driven sequencing of extremely halophilic archaea reveals strategies for static and dynamic osmo-response.</title>
        <authorList>
            <person name="Becker E.A."/>
            <person name="Seitzer P.M."/>
            <person name="Tritt A."/>
            <person name="Larsen D."/>
            <person name="Krusor M."/>
            <person name="Yao A.I."/>
            <person name="Wu D."/>
            <person name="Madern D."/>
            <person name="Eisen J.A."/>
            <person name="Darling A.E."/>
            <person name="Facciotti M.T."/>
        </authorList>
    </citation>
    <scope>NUCLEOTIDE SEQUENCE [LARGE SCALE GENOMIC DNA]</scope>
    <source>
        <strain evidence="3 4">ATCC 33800</strain>
    </source>
</reference>